<keyword evidence="2 4" id="KW-0547">Nucleotide-binding</keyword>
<comment type="cofactor">
    <cofactor evidence="4">
        <name>Mg(2+)</name>
        <dbReference type="ChEBI" id="CHEBI:18420"/>
    </cofactor>
    <cofactor evidence="4">
        <name>Mn(2+)</name>
        <dbReference type="ChEBI" id="CHEBI:29035"/>
    </cofactor>
    <text evidence="4">Binds 2 magnesium or manganese ions per subunit.</text>
</comment>
<evidence type="ECO:0000256" key="3">
    <source>
        <dbReference type="ARBA" id="ARBA00022840"/>
    </source>
</evidence>
<organism evidence="7">
    <name type="scientific">Methanothermobacter wolfeii</name>
    <name type="common">Methanobacterium wolfei</name>
    <dbReference type="NCBI Taxonomy" id="145261"/>
    <lineage>
        <taxon>Archaea</taxon>
        <taxon>Methanobacteriati</taxon>
        <taxon>Methanobacteriota</taxon>
        <taxon>Methanomada group</taxon>
        <taxon>Methanobacteria</taxon>
        <taxon>Methanobacteriales</taxon>
        <taxon>Methanobacteriaceae</taxon>
        <taxon>Methanothermobacter</taxon>
    </lineage>
</organism>
<reference evidence="7" key="1">
    <citation type="submission" date="2022-09" db="EMBL/GenBank/DDBJ databases">
        <title>Characterization of three MwoI isoschizomers from sequenced genome and metagenomes.</title>
        <authorList>
            <person name="Fomenkov A."/>
            <person name="Xu S.Y."/>
            <person name="Roberts R.J."/>
        </authorList>
    </citation>
    <scope>NUCLEOTIDE SEQUENCE</scope>
    <source>
        <strain evidence="7">DSM 2970</strain>
    </source>
</reference>
<proteinExistence type="inferred from homology"/>
<dbReference type="Proteomes" id="UP001369247">
    <property type="component" value="Unassembled WGS sequence"/>
</dbReference>
<protein>
    <recommendedName>
        <fullName evidence="4">Carbamoyl-phosphate synthase</fullName>
        <ecNumber evidence="4">6.3.4.16</ecNumber>
    </recommendedName>
    <alternativeName>
        <fullName evidence="4">Carbamoyl phosphate synthetase</fullName>
        <shortName evidence="4">CPSase</shortName>
    </alternativeName>
</protein>
<keyword evidence="1 4" id="KW-0436">Ligase</keyword>
<evidence type="ECO:0000313" key="6">
    <source>
        <dbReference type="EMBL" id="MEJ8542721.1"/>
    </source>
</evidence>
<dbReference type="GO" id="GO:0005829">
    <property type="term" value="C:cytosol"/>
    <property type="evidence" value="ECO:0007669"/>
    <property type="project" value="TreeGrafter"/>
</dbReference>
<dbReference type="SUPFAM" id="SSF56059">
    <property type="entry name" value="Glutathione synthetase ATP-binding domain-like"/>
    <property type="match status" value="1"/>
</dbReference>
<comment type="catalytic activity">
    <reaction evidence="4">
        <text>hydrogencarbonate + NH4(+) + 2 ATP = carbamoyl phosphate + 2 ADP + phosphate + 2 H(+)</text>
        <dbReference type="Rhea" id="RHEA:18029"/>
        <dbReference type="ChEBI" id="CHEBI:15378"/>
        <dbReference type="ChEBI" id="CHEBI:17544"/>
        <dbReference type="ChEBI" id="CHEBI:28938"/>
        <dbReference type="ChEBI" id="CHEBI:30616"/>
        <dbReference type="ChEBI" id="CHEBI:43474"/>
        <dbReference type="ChEBI" id="CHEBI:58228"/>
        <dbReference type="ChEBI" id="CHEBI:456216"/>
        <dbReference type="EC" id="6.3.4.16"/>
    </reaction>
</comment>
<feature type="domain" description="ATP-grasp" evidence="5">
    <location>
        <begin position="111"/>
        <end position="290"/>
    </location>
</feature>
<dbReference type="HAMAP" id="MF_02221">
    <property type="entry name" value="CPSase"/>
    <property type="match status" value="1"/>
</dbReference>
<evidence type="ECO:0000259" key="5">
    <source>
        <dbReference type="PROSITE" id="PS50975"/>
    </source>
</evidence>
<gene>
    <name evidence="7" type="ORF">N5910_05715</name>
    <name evidence="6" type="ORF">U2150_04350</name>
</gene>
<accession>A0A9E7RRA0</accession>
<keyword evidence="3 4" id="KW-0067">ATP-binding</keyword>
<dbReference type="Proteomes" id="UP001065373">
    <property type="component" value="Chromosome"/>
</dbReference>
<dbReference type="GO" id="GO:0030145">
    <property type="term" value="F:manganese ion binding"/>
    <property type="evidence" value="ECO:0007669"/>
    <property type="project" value="UniProtKB-UniRule"/>
</dbReference>
<dbReference type="GeneID" id="58978740"/>
<dbReference type="InterPro" id="IPR003806">
    <property type="entry name" value="ATP-grasp_PylC-type"/>
</dbReference>
<dbReference type="PROSITE" id="PS50975">
    <property type="entry name" value="ATP_GRASP"/>
    <property type="match status" value="1"/>
</dbReference>
<keyword evidence="4" id="KW-0479">Metal-binding</keyword>
<dbReference type="EMBL" id="CP104550">
    <property type="protein sequence ID" value="UXH31045.1"/>
    <property type="molecule type" value="Genomic_DNA"/>
</dbReference>
<evidence type="ECO:0000256" key="4">
    <source>
        <dbReference type="HAMAP-Rule" id="MF_02221"/>
    </source>
</evidence>
<evidence type="ECO:0000313" key="7">
    <source>
        <dbReference type="EMBL" id="UXH31045.1"/>
    </source>
</evidence>
<dbReference type="Pfam" id="PF02655">
    <property type="entry name" value="ATP-grasp_3"/>
    <property type="match status" value="1"/>
</dbReference>
<keyword evidence="8" id="KW-1185">Reference proteome</keyword>
<dbReference type="EMBL" id="JAXUHJ010000008">
    <property type="protein sequence ID" value="MEJ8542721.1"/>
    <property type="molecule type" value="Genomic_DNA"/>
</dbReference>
<reference evidence="6 8" key="2">
    <citation type="submission" date="2023-12" db="EMBL/GenBank/DDBJ databases">
        <title>Phenotypic and Genomic Characterization of Methanothermobacter wolfeii Strain BSEL, a CO2-Capturing Archaeon with Minimal Nutrient Requirements.</title>
        <authorList>
            <person name="Ale Enriquez F."/>
            <person name="Ahring B.K."/>
        </authorList>
    </citation>
    <scope>NUCLEOTIDE SEQUENCE [LARGE SCALE GENOMIC DNA]</scope>
    <source>
        <strain evidence="6 8">BSEL-1</strain>
    </source>
</reference>
<comment type="function">
    <text evidence="4">Catalyzes the synthesis of carbamoyl phosphate from ATP, ammonium and bicarbonate. Proceeds via a three-step mechanism, i.e. the phosphorylation of hydrogencarbonate to carboxyphosphate, a nucleophilic attack of ammonia on carboxyphosphate yielding carbamate, and the phosphorylation of carbamate forming carbamoyl phosphate.</text>
</comment>
<dbReference type="Gene3D" id="3.30.470.20">
    <property type="entry name" value="ATP-grasp fold, B domain"/>
    <property type="match status" value="1"/>
</dbReference>
<dbReference type="InterPro" id="IPR043673">
    <property type="entry name" value="CPSase_Archaea"/>
</dbReference>
<evidence type="ECO:0000313" key="8">
    <source>
        <dbReference type="Proteomes" id="UP001369247"/>
    </source>
</evidence>
<dbReference type="GO" id="GO:0004087">
    <property type="term" value="F:carbamoyl-phosphate synthase (ammonia) activity"/>
    <property type="evidence" value="ECO:0007669"/>
    <property type="project" value="UniProtKB-UniRule"/>
</dbReference>
<sequence>MKILFIGSRLFNDVAGYASGMGVTTILSESNPRAPNLELADEFFILPRGMEAPMELAIHEDVDAVIPLIGVDGPLREVAWMKQELEGEYGIPVVASGPEAASISTDKLKTKEFFTENDIRTPEYRFISSPHVKALPAVLKQREGQGGSDIRIISSEAELEDYLRVHGSAIMEEYIQGHEISVEVLRWKGRSLPLVAVDKGLTSTEGIHPLRKIKRAPAAIRGFDNSAALEMACRITDLLGAEGNTDVDMILSDDGELHAIEVNTRPNGTRYISGAATGINPMHSLVDMAIGNWAPERLERKAYHAVEIPLGSPDTERVSRILGDASWTLHGPENHRRITVWDRRPERLEEVVEELRVIS</sequence>
<dbReference type="GO" id="GO:0000287">
    <property type="term" value="F:magnesium ion binding"/>
    <property type="evidence" value="ECO:0007669"/>
    <property type="project" value="UniProtKB-UniRule"/>
</dbReference>
<dbReference type="PANTHER" id="PTHR43055">
    <property type="entry name" value="FORMATE-DEPENDENT PHOSPHORIBOSYLGLYCINAMIDE FORMYLTRANSFERASE"/>
    <property type="match status" value="1"/>
</dbReference>
<feature type="binding site" evidence="4">
    <location>
        <begin position="132"/>
        <end position="181"/>
    </location>
    <ligand>
        <name>ATP</name>
        <dbReference type="ChEBI" id="CHEBI:30616"/>
    </ligand>
</feature>
<evidence type="ECO:0000256" key="1">
    <source>
        <dbReference type="ARBA" id="ARBA00022598"/>
    </source>
</evidence>
<evidence type="ECO:0000256" key="2">
    <source>
        <dbReference type="ARBA" id="ARBA00022741"/>
    </source>
</evidence>
<comment type="similarity">
    <text evidence="4">Belongs to the small carbamoyl-phosphate synthase family.</text>
</comment>
<keyword evidence="4" id="KW-0460">Magnesium</keyword>
<dbReference type="RefSeq" id="WP_191216027.1">
    <property type="nucleotide sequence ID" value="NZ_CP104550.1"/>
</dbReference>
<keyword evidence="4" id="KW-0464">Manganese</keyword>
<dbReference type="GO" id="GO:0005524">
    <property type="term" value="F:ATP binding"/>
    <property type="evidence" value="ECO:0007669"/>
    <property type="project" value="UniProtKB-UniRule"/>
</dbReference>
<dbReference type="PANTHER" id="PTHR43055:SF1">
    <property type="entry name" value="FORMATE-DEPENDENT PHOSPHORIBOSYLGLYCINAMIDE FORMYLTRANSFERASE"/>
    <property type="match status" value="1"/>
</dbReference>
<name>A0A9E7RRA0_METWO</name>
<dbReference type="InterPro" id="IPR011761">
    <property type="entry name" value="ATP-grasp"/>
</dbReference>
<dbReference type="AlphaFoldDB" id="A0A9E7RRA0"/>
<dbReference type="EC" id="6.3.4.16" evidence="4"/>